<dbReference type="Gene3D" id="1.10.10.60">
    <property type="entry name" value="Homeodomain-like"/>
    <property type="match status" value="2"/>
</dbReference>
<dbReference type="GO" id="GO:0003700">
    <property type="term" value="F:DNA-binding transcription factor activity"/>
    <property type="evidence" value="ECO:0007669"/>
    <property type="project" value="InterPro"/>
</dbReference>
<evidence type="ECO:0000259" key="3">
    <source>
        <dbReference type="PROSITE" id="PS01124"/>
    </source>
</evidence>
<reference evidence="4 5" key="1">
    <citation type="journal article" date="2023" name="Antonie Van Leeuwenhoek">
        <title>Flavobacterium potami sp. nov., a multi-metal resistance genes harbouring bacterium isolated from shallow river silt.</title>
        <authorList>
            <person name="Li S."/>
            <person name="Mao S."/>
            <person name="Mu W."/>
            <person name="Guo B."/>
            <person name="Li C."/>
            <person name="Zhu Q."/>
            <person name="Hou X."/>
            <person name="Zhao Y."/>
            <person name="Wei S."/>
            <person name="Liu H."/>
            <person name="Liu A."/>
        </authorList>
    </citation>
    <scope>NUCLEOTIDE SEQUENCE [LARGE SCALE GENOMIC DNA]</scope>
    <source>
        <strain evidence="4 5">17A</strain>
    </source>
</reference>
<evidence type="ECO:0000256" key="2">
    <source>
        <dbReference type="SAM" id="Phobius"/>
    </source>
</evidence>
<gene>
    <name evidence="4" type="ORF">K6T82_11690</name>
</gene>
<feature type="transmembrane region" description="Helical" evidence="2">
    <location>
        <begin position="335"/>
        <end position="354"/>
    </location>
</feature>
<proteinExistence type="predicted"/>
<protein>
    <submittedName>
        <fullName evidence="4">Helix-turn-helix domain-containing protein</fullName>
    </submittedName>
</protein>
<dbReference type="AlphaFoldDB" id="A0A9X1HB51"/>
<dbReference type="SMART" id="SM00342">
    <property type="entry name" value="HTH_ARAC"/>
    <property type="match status" value="1"/>
</dbReference>
<name>A0A9X1HB51_9FLAO</name>
<evidence type="ECO:0000256" key="1">
    <source>
        <dbReference type="ARBA" id="ARBA00023125"/>
    </source>
</evidence>
<dbReference type="Proteomes" id="UP001139366">
    <property type="component" value="Unassembled WGS sequence"/>
</dbReference>
<dbReference type="PANTHER" id="PTHR43280:SF2">
    <property type="entry name" value="HTH-TYPE TRANSCRIPTIONAL REGULATOR EXSA"/>
    <property type="match status" value="1"/>
</dbReference>
<dbReference type="Pfam" id="PF12833">
    <property type="entry name" value="HTH_18"/>
    <property type="match status" value="1"/>
</dbReference>
<dbReference type="InterPro" id="IPR018060">
    <property type="entry name" value="HTH_AraC"/>
</dbReference>
<feature type="domain" description="HTH araC/xylS-type" evidence="3">
    <location>
        <begin position="397"/>
        <end position="505"/>
    </location>
</feature>
<keyword evidence="2" id="KW-0812">Transmembrane</keyword>
<accession>A0A9X1HB51</accession>
<dbReference type="InterPro" id="IPR019734">
    <property type="entry name" value="TPR_rpt"/>
</dbReference>
<evidence type="ECO:0000313" key="4">
    <source>
        <dbReference type="EMBL" id="MBZ4035432.1"/>
    </source>
</evidence>
<comment type="caution">
    <text evidence="4">The sequence shown here is derived from an EMBL/GenBank/DDBJ whole genome shotgun (WGS) entry which is preliminary data.</text>
</comment>
<keyword evidence="1" id="KW-0238">DNA-binding</keyword>
<dbReference type="SUPFAM" id="SSF48452">
    <property type="entry name" value="TPR-like"/>
    <property type="match status" value="1"/>
</dbReference>
<keyword evidence="5" id="KW-1185">Reference proteome</keyword>
<dbReference type="GO" id="GO:0043565">
    <property type="term" value="F:sequence-specific DNA binding"/>
    <property type="evidence" value="ECO:0007669"/>
    <property type="project" value="InterPro"/>
</dbReference>
<keyword evidence="2" id="KW-1133">Transmembrane helix</keyword>
<dbReference type="RefSeq" id="WP_223706058.1">
    <property type="nucleotide sequence ID" value="NZ_JAINUY010000003.1"/>
</dbReference>
<organism evidence="4 5">
    <name type="scientific">Flavobacterium potami</name>
    <dbReference type="NCBI Taxonomy" id="2872310"/>
    <lineage>
        <taxon>Bacteria</taxon>
        <taxon>Pseudomonadati</taxon>
        <taxon>Bacteroidota</taxon>
        <taxon>Flavobacteriia</taxon>
        <taxon>Flavobacteriales</taxon>
        <taxon>Flavobacteriaceae</taxon>
        <taxon>Flavobacterium</taxon>
    </lineage>
</organism>
<dbReference type="SMART" id="SM00028">
    <property type="entry name" value="TPR"/>
    <property type="match status" value="3"/>
</dbReference>
<dbReference type="EMBL" id="JAINUY010000003">
    <property type="protein sequence ID" value="MBZ4035432.1"/>
    <property type="molecule type" value="Genomic_DNA"/>
</dbReference>
<sequence length="515" mass="59921">MHLKTTLTFILFFLSNYLCYSQKTFDQIYTETYQVLLSSNPKKALSNTDYLFGIAKINSDKIKTRMLKAHILYQYGLNNEAITALKEAEKFALIDKDYAVQSKIYGFLASLYRESEIFHVGKTYLNKAVLISKKIKDKSEMYRFQGNLSQELACYELLDSNYTKAIKHLKKGIQLFEKAESTSDKNYQIAINDELIARNYLELKKADSALFHYVKAEKELQTSLSYDSPLRGFIYTGIANVYVSLKDHKKARLNFKKAEEIADKSDYAALKQEVYNSLMEFYKGTDTKKYIIYNEKNLQLSKAENDNKKVIADDLIKTLQKKHLDSQNQYEKNKLVIIAICLFAIFCTIAIYIFKRKQDYKKIRDFIHNTKPVENTENDTEQKKEIAKEYMSEATENSILQSIKEFEKSLSFLNKTLSLNSVAAELNVNHRYLSYVINKHKSKDFASYINELRVNYIIDRLKNDDSYLKYKISYLADQAGFASHSRFTITFKKKTGVSPLTFITYLQSNTEKENV</sequence>
<keyword evidence="2" id="KW-0472">Membrane</keyword>
<dbReference type="Gene3D" id="1.25.40.10">
    <property type="entry name" value="Tetratricopeptide repeat domain"/>
    <property type="match status" value="2"/>
</dbReference>
<evidence type="ECO:0000313" key="5">
    <source>
        <dbReference type="Proteomes" id="UP001139366"/>
    </source>
</evidence>
<dbReference type="PANTHER" id="PTHR43280">
    <property type="entry name" value="ARAC-FAMILY TRANSCRIPTIONAL REGULATOR"/>
    <property type="match status" value="1"/>
</dbReference>
<dbReference type="PROSITE" id="PS01124">
    <property type="entry name" value="HTH_ARAC_FAMILY_2"/>
    <property type="match status" value="1"/>
</dbReference>
<dbReference type="InterPro" id="IPR011990">
    <property type="entry name" value="TPR-like_helical_dom_sf"/>
</dbReference>